<dbReference type="OrthoDB" id="690068at2759"/>
<feature type="compositionally biased region" description="Low complexity" evidence="1">
    <location>
        <begin position="12"/>
        <end position="30"/>
    </location>
</feature>
<protein>
    <submittedName>
        <fullName evidence="2">Uncharacterized protein</fullName>
    </submittedName>
</protein>
<feature type="region of interest" description="Disordered" evidence="1">
    <location>
        <begin position="1"/>
        <end position="173"/>
    </location>
</feature>
<feature type="region of interest" description="Disordered" evidence="1">
    <location>
        <begin position="274"/>
        <end position="308"/>
    </location>
</feature>
<proteinExistence type="predicted"/>
<evidence type="ECO:0000256" key="1">
    <source>
        <dbReference type="SAM" id="MobiDB-lite"/>
    </source>
</evidence>
<accession>J6F156</accession>
<dbReference type="Proteomes" id="UP000002748">
    <property type="component" value="Unassembled WGS sequence"/>
</dbReference>
<evidence type="ECO:0000313" key="3">
    <source>
        <dbReference type="Proteomes" id="UP000002748"/>
    </source>
</evidence>
<feature type="compositionally biased region" description="Polar residues" evidence="1">
    <location>
        <begin position="328"/>
        <end position="338"/>
    </location>
</feature>
<name>J6F156_TRIAS</name>
<comment type="caution">
    <text evidence="2">The sequence shown here is derived from an EMBL/GenBank/DDBJ whole genome shotgun (WGS) entry which is preliminary data.</text>
</comment>
<dbReference type="HOGENOM" id="CLU_600182_0_0_1"/>
<dbReference type="GeneID" id="25991733"/>
<dbReference type="KEGG" id="tasa:A1Q1_08221"/>
<reference evidence="2 3" key="1">
    <citation type="journal article" date="2012" name="Eukaryot. Cell">
        <title>Draft genome sequence of CBS 2479, the standard type strain of Trichosporon asahii.</title>
        <authorList>
            <person name="Yang R.Y."/>
            <person name="Li H.T."/>
            <person name="Zhu H."/>
            <person name="Zhou G.P."/>
            <person name="Wang M."/>
            <person name="Wang L."/>
        </authorList>
    </citation>
    <scope>NUCLEOTIDE SEQUENCE [LARGE SCALE GENOMIC DNA]</scope>
    <source>
        <strain evidence="3">ATCC 90039 / CBS 2479 / JCM 2466 / KCTC 7840 / NCYC 2677 / UAMH 7654</strain>
    </source>
</reference>
<dbReference type="VEuPathDB" id="FungiDB:A1Q1_08221"/>
<dbReference type="EMBL" id="ALBS01000096">
    <property type="protein sequence ID" value="EJT50669.1"/>
    <property type="molecule type" value="Genomic_DNA"/>
</dbReference>
<feature type="compositionally biased region" description="Polar residues" evidence="1">
    <location>
        <begin position="32"/>
        <end position="46"/>
    </location>
</feature>
<sequence length="456" mass="49135">MSGAIKMEGFQPSSGLSSSPSRPSISRPFSDGSMTVESSILNSLMNPPQQFSFQSPLPSQSPTQGFDYNMVSPHSNAIELPGSTSPHSFQPHAMFNHLNFNSENREPPVVTPGEGETHRSRSQSSSRSSHIGKAPPPRSRSGRKLSMSDVRPSLQAGRGRTMQPPRSMSFHTDTKPNVLALGAQRANSITSAEYSFEQQYGLAIPRNDFGRSLWGPAGSAPSALPEGSFDGQGLERECKLSLARKAASSAGANVTIKSRNVAFKMPLDGDVAVEDEEEEEVDTAAKKKKSKRAASSSKQKDAAQCKGRILSDSSSRIRYLESLLVTNGANPSESQSWTSDDKPASDSGPFSDNMRGSPEAEQLVSLPQSGWNGFGSSNMLVFETSPTEASSGPDNQRSTPMSSGSPETDSKDPVVWGLLDLTEEANDGHRKDDLQQSLSNMEIEVDSDERRPWAAY</sequence>
<feature type="compositionally biased region" description="Polar residues" evidence="1">
    <location>
        <begin position="365"/>
        <end position="407"/>
    </location>
</feature>
<organism evidence="2 3">
    <name type="scientific">Trichosporon asahii var. asahii (strain ATCC 90039 / CBS 2479 / JCM 2466 / KCTC 7840 / NBRC 103889/ NCYC 2677 / UAMH 7654)</name>
    <name type="common">Yeast</name>
    <dbReference type="NCBI Taxonomy" id="1186058"/>
    <lineage>
        <taxon>Eukaryota</taxon>
        <taxon>Fungi</taxon>
        <taxon>Dikarya</taxon>
        <taxon>Basidiomycota</taxon>
        <taxon>Agaricomycotina</taxon>
        <taxon>Tremellomycetes</taxon>
        <taxon>Trichosporonales</taxon>
        <taxon>Trichosporonaceae</taxon>
        <taxon>Trichosporon</taxon>
    </lineage>
</organism>
<feature type="compositionally biased region" description="Low complexity" evidence="1">
    <location>
        <begin position="47"/>
        <end position="62"/>
    </location>
</feature>
<feature type="region of interest" description="Disordered" evidence="1">
    <location>
        <begin position="328"/>
        <end position="456"/>
    </location>
</feature>
<dbReference type="AlphaFoldDB" id="J6F156"/>
<evidence type="ECO:0000313" key="2">
    <source>
        <dbReference type="EMBL" id="EJT50669.1"/>
    </source>
</evidence>
<gene>
    <name evidence="2" type="ORF">A1Q1_08221</name>
</gene>
<dbReference type="RefSeq" id="XP_014181843.1">
    <property type="nucleotide sequence ID" value="XM_014326368.1"/>
</dbReference>